<gene>
    <name evidence="1" type="ORF">KSL82_06780</name>
</gene>
<evidence type="ECO:0000313" key="1">
    <source>
        <dbReference type="EMBL" id="MBU9695597.1"/>
    </source>
</evidence>
<dbReference type="Proteomes" id="UP001196248">
    <property type="component" value="Unassembled WGS sequence"/>
</dbReference>
<dbReference type="GeneID" id="75082530"/>
<name>A0ABS6IX13_9LACO</name>
<evidence type="ECO:0000313" key="2">
    <source>
        <dbReference type="Proteomes" id="UP001196248"/>
    </source>
</evidence>
<dbReference type="RefSeq" id="WP_178695699.1">
    <property type="nucleotide sequence ID" value="NZ_JAHPJJ010000015.1"/>
</dbReference>
<proteinExistence type="predicted"/>
<accession>A0ABS6IX13</accession>
<keyword evidence="2" id="KW-1185">Reference proteome</keyword>
<organism evidence="1 2">
    <name type="scientific">Limosilactobacillus portuensis</name>
    <dbReference type="NCBI Taxonomy" id="2742601"/>
    <lineage>
        <taxon>Bacteria</taxon>
        <taxon>Bacillati</taxon>
        <taxon>Bacillota</taxon>
        <taxon>Bacilli</taxon>
        <taxon>Lactobacillales</taxon>
        <taxon>Lactobacillaceae</taxon>
        <taxon>Limosilactobacillus</taxon>
    </lineage>
</organism>
<sequence length="85" mass="10600">MSPFRYQLTSEEFRKEWSVKNGEPMSTATLWRRKSWAQEHYPQWRKVFLYGGRIDLKEYQKFETFYSEKQYEAHQDPHLKIMEEM</sequence>
<protein>
    <recommendedName>
        <fullName evidence="3">Transposase</fullName>
    </recommendedName>
</protein>
<comment type="caution">
    <text evidence="1">The sequence shown here is derived from an EMBL/GenBank/DDBJ whole genome shotgun (WGS) entry which is preliminary data.</text>
</comment>
<dbReference type="EMBL" id="JAHPJJ010000015">
    <property type="protein sequence ID" value="MBU9695597.1"/>
    <property type="molecule type" value="Genomic_DNA"/>
</dbReference>
<reference evidence="1 2" key="1">
    <citation type="submission" date="2021-06" db="EMBL/GenBank/DDBJ databases">
        <title>Limosilactobacillus angelus sp. nov., isolated from the human vagina.</title>
        <authorList>
            <person name="Chen Y.-S."/>
        </authorList>
    </citation>
    <scope>NUCLEOTIDE SEQUENCE [LARGE SCALE GENOMIC DNA]</scope>
    <source>
        <strain evidence="1 2">P5L02</strain>
    </source>
</reference>
<evidence type="ECO:0008006" key="3">
    <source>
        <dbReference type="Google" id="ProtNLM"/>
    </source>
</evidence>